<organism evidence="4 5">
    <name type="scientific">Hyaloscypha hepaticicola</name>
    <dbReference type="NCBI Taxonomy" id="2082293"/>
    <lineage>
        <taxon>Eukaryota</taxon>
        <taxon>Fungi</taxon>
        <taxon>Dikarya</taxon>
        <taxon>Ascomycota</taxon>
        <taxon>Pezizomycotina</taxon>
        <taxon>Leotiomycetes</taxon>
        <taxon>Helotiales</taxon>
        <taxon>Hyaloscyphaceae</taxon>
        <taxon>Hyaloscypha</taxon>
    </lineage>
</organism>
<evidence type="ECO:0000313" key="5">
    <source>
        <dbReference type="Proteomes" id="UP000235672"/>
    </source>
</evidence>
<keyword evidence="1" id="KW-0863">Zinc-finger</keyword>
<proteinExistence type="predicted"/>
<dbReference type="PROSITE" id="PS00028">
    <property type="entry name" value="ZINC_FINGER_C2H2_1"/>
    <property type="match status" value="1"/>
</dbReference>
<dbReference type="OrthoDB" id="7295497at2759"/>
<evidence type="ECO:0000259" key="3">
    <source>
        <dbReference type="PROSITE" id="PS50157"/>
    </source>
</evidence>
<name>A0A2J6PXC1_9HELO</name>
<dbReference type="Proteomes" id="UP000235672">
    <property type="component" value="Unassembled WGS sequence"/>
</dbReference>
<feature type="region of interest" description="Disordered" evidence="2">
    <location>
        <begin position="1"/>
        <end position="23"/>
    </location>
</feature>
<protein>
    <recommendedName>
        <fullName evidence="3">C2H2-type domain-containing protein</fullName>
    </recommendedName>
</protein>
<gene>
    <name evidence="4" type="ORF">NA56DRAFT_242173</name>
</gene>
<dbReference type="AlphaFoldDB" id="A0A2J6PXC1"/>
<keyword evidence="1" id="KW-0479">Metal-binding</keyword>
<reference evidence="4 5" key="1">
    <citation type="submission" date="2016-05" db="EMBL/GenBank/DDBJ databases">
        <title>A degradative enzymes factory behind the ericoid mycorrhizal symbiosis.</title>
        <authorList>
            <consortium name="DOE Joint Genome Institute"/>
            <person name="Martino E."/>
            <person name="Morin E."/>
            <person name="Grelet G."/>
            <person name="Kuo A."/>
            <person name="Kohler A."/>
            <person name="Daghino S."/>
            <person name="Barry K."/>
            <person name="Choi C."/>
            <person name="Cichocki N."/>
            <person name="Clum A."/>
            <person name="Copeland A."/>
            <person name="Hainaut M."/>
            <person name="Haridas S."/>
            <person name="Labutti K."/>
            <person name="Lindquist E."/>
            <person name="Lipzen A."/>
            <person name="Khouja H.-R."/>
            <person name="Murat C."/>
            <person name="Ohm R."/>
            <person name="Olson A."/>
            <person name="Spatafora J."/>
            <person name="Veneault-Fourrey C."/>
            <person name="Henrissat B."/>
            <person name="Grigoriev I."/>
            <person name="Martin F."/>
            <person name="Perotto S."/>
        </authorList>
    </citation>
    <scope>NUCLEOTIDE SEQUENCE [LARGE SCALE GENOMIC DNA]</scope>
    <source>
        <strain evidence="4 5">UAMH 7357</strain>
    </source>
</reference>
<keyword evidence="1" id="KW-0862">Zinc</keyword>
<dbReference type="STRING" id="1745343.A0A2J6PXC1"/>
<keyword evidence="5" id="KW-1185">Reference proteome</keyword>
<dbReference type="PROSITE" id="PS50157">
    <property type="entry name" value="ZINC_FINGER_C2H2_2"/>
    <property type="match status" value="1"/>
</dbReference>
<dbReference type="GO" id="GO:0008270">
    <property type="term" value="F:zinc ion binding"/>
    <property type="evidence" value="ECO:0007669"/>
    <property type="project" value="UniProtKB-KW"/>
</dbReference>
<evidence type="ECO:0000313" key="4">
    <source>
        <dbReference type="EMBL" id="PMD18657.1"/>
    </source>
</evidence>
<accession>A0A2J6PXC1</accession>
<sequence length="320" mass="34841">MQDESHDWPLANQMDCSPPLSQSSYPAGFEGEVAVGLNTTGIENHDQYSPLQPRGGSKDWLLIDAQGYPSSNSSGIIGDHATVGGFFCTPSDFNKEQPTLTPPEAFCSIHDSYRIQSSLFNESVLENPWTALPVTSPSQLGTCSNFAEPFPPLNGYVGPKLETPSHVFGLPLMNGGLLPPTDFFQFADDGKIGHELSFPEQSPEATSMQGQPDGSNVWDSSGLANAAAPYNGQASNPPYAANAVPQWPDVFLCHYPTCRQTFKRDTDRSRHEQSVHFNNPGLHLCPIAGCPKSYGKGYSRPDKVTEHLWRKHANLGFTKA</sequence>
<dbReference type="InterPro" id="IPR013087">
    <property type="entry name" value="Znf_C2H2_type"/>
</dbReference>
<evidence type="ECO:0000256" key="2">
    <source>
        <dbReference type="SAM" id="MobiDB-lite"/>
    </source>
</evidence>
<feature type="domain" description="C2H2-type" evidence="3">
    <location>
        <begin position="251"/>
        <end position="281"/>
    </location>
</feature>
<dbReference type="EMBL" id="KZ613493">
    <property type="protein sequence ID" value="PMD18657.1"/>
    <property type="molecule type" value="Genomic_DNA"/>
</dbReference>
<evidence type="ECO:0000256" key="1">
    <source>
        <dbReference type="PROSITE-ProRule" id="PRU00042"/>
    </source>
</evidence>